<feature type="compositionally biased region" description="Basic residues" evidence="1">
    <location>
        <begin position="26"/>
        <end position="35"/>
    </location>
</feature>
<dbReference type="RefSeq" id="WP_026125102.1">
    <property type="nucleotide sequence ID" value="NZ_BAZE01000007.1"/>
</dbReference>
<organism evidence="3 4">
    <name type="scientific">Nocardiopsis alba</name>
    <dbReference type="NCBI Taxonomy" id="53437"/>
    <lineage>
        <taxon>Bacteria</taxon>
        <taxon>Bacillati</taxon>
        <taxon>Actinomycetota</taxon>
        <taxon>Actinomycetes</taxon>
        <taxon>Streptosporangiales</taxon>
        <taxon>Nocardiopsidaceae</taxon>
        <taxon>Nocardiopsis</taxon>
    </lineage>
</organism>
<feature type="region of interest" description="Disordered" evidence="1">
    <location>
        <begin position="1"/>
        <end position="35"/>
    </location>
</feature>
<evidence type="ECO:0000313" key="4">
    <source>
        <dbReference type="Proteomes" id="UP001585053"/>
    </source>
</evidence>
<sequence>MSEGTEAEGPGPDARTRRPGLPPGQRARREHRPVHYGRVPSFRPERWDFRVFGTTESLGTYGWSWEEFSALPSVEEVRDFHCVLRFTVPDVRWTGVRASDLVRWAPPSPETTHVMAWGEYGYSANLRIDDFLADGVLLATHRDGEPLSPEHGYPLRLVVPQLYGWKSVKWLRSVEYMVGDRRGFWEERGYHNRADPWGEERFSEQEGPEDGPPL</sequence>
<dbReference type="Pfam" id="PF00174">
    <property type="entry name" value="Oxidored_molyb"/>
    <property type="match status" value="1"/>
</dbReference>
<dbReference type="PANTHER" id="PTHR43032:SF4">
    <property type="entry name" value="OXIDOREDUCTASE MOLYBDOPTERIN-BINDING DOMAIN-CONTAINING PROTEIN"/>
    <property type="match status" value="1"/>
</dbReference>
<dbReference type="GeneID" id="91392378"/>
<keyword evidence="4" id="KW-1185">Reference proteome</keyword>
<protein>
    <submittedName>
        <fullName evidence="3">Molybdopterin-dependent oxidoreductase</fullName>
    </submittedName>
</protein>
<evidence type="ECO:0000259" key="2">
    <source>
        <dbReference type="Pfam" id="PF00174"/>
    </source>
</evidence>
<dbReference type="Proteomes" id="UP001585053">
    <property type="component" value="Unassembled WGS sequence"/>
</dbReference>
<gene>
    <name evidence="3" type="ORF">VSQ78_23420</name>
</gene>
<accession>A0ABV5E1E3</accession>
<reference evidence="3 4" key="1">
    <citation type="submission" date="2024-01" db="EMBL/GenBank/DDBJ databases">
        <title>Genome mining of biosynthetic gene clusters to explore secondary metabolites of Streptomyces sp.</title>
        <authorList>
            <person name="Baig A."/>
            <person name="Ajitkumar Shintre N."/>
            <person name="Kumar H."/>
            <person name="Anbarasu A."/>
            <person name="Ramaiah S."/>
        </authorList>
    </citation>
    <scope>NUCLEOTIDE SEQUENCE [LARGE SCALE GENOMIC DNA]</scope>
    <source>
        <strain evidence="3 4">A01</strain>
    </source>
</reference>
<dbReference type="Gene3D" id="3.90.420.10">
    <property type="entry name" value="Oxidoreductase, molybdopterin-binding domain"/>
    <property type="match status" value="1"/>
</dbReference>
<proteinExistence type="predicted"/>
<dbReference type="SUPFAM" id="SSF56524">
    <property type="entry name" value="Oxidoreductase molybdopterin-binding domain"/>
    <property type="match status" value="1"/>
</dbReference>
<dbReference type="InterPro" id="IPR000572">
    <property type="entry name" value="OxRdtase_Mopterin-bd_dom"/>
</dbReference>
<dbReference type="EMBL" id="JAYMRS010000013">
    <property type="protein sequence ID" value="MFB8770662.1"/>
    <property type="molecule type" value="Genomic_DNA"/>
</dbReference>
<evidence type="ECO:0000256" key="1">
    <source>
        <dbReference type="SAM" id="MobiDB-lite"/>
    </source>
</evidence>
<dbReference type="PANTHER" id="PTHR43032">
    <property type="entry name" value="PROTEIN-METHIONINE-SULFOXIDE REDUCTASE"/>
    <property type="match status" value="1"/>
</dbReference>
<evidence type="ECO:0000313" key="3">
    <source>
        <dbReference type="EMBL" id="MFB8770662.1"/>
    </source>
</evidence>
<comment type="caution">
    <text evidence="3">The sequence shown here is derived from an EMBL/GenBank/DDBJ whole genome shotgun (WGS) entry which is preliminary data.</text>
</comment>
<name>A0ABV5E1E3_9ACTN</name>
<feature type="domain" description="Oxidoreductase molybdopterin-binding" evidence="2">
    <location>
        <begin position="37"/>
        <end position="185"/>
    </location>
</feature>
<dbReference type="InterPro" id="IPR036374">
    <property type="entry name" value="OxRdtase_Mopterin-bd_sf"/>
</dbReference>